<protein>
    <recommendedName>
        <fullName evidence="2">DUF305 domain-containing protein</fullName>
    </recommendedName>
</protein>
<dbReference type="InterPro" id="IPR005183">
    <property type="entry name" value="DUF305_CopM-like"/>
</dbReference>
<dbReference type="EMBL" id="FONQ01000024">
    <property type="protein sequence ID" value="SFF45277.1"/>
    <property type="molecule type" value="Genomic_DNA"/>
</dbReference>
<sequence length="163" mass="18413">MEMKHTTGEHSKELSLTMYKKLAIMIVVSFIAMYILMYSMVDVFANVVPNINQFYMAGLMTMPMLIIELLVMGSMYGNKKLNISLVVTGFIALILFFTGIRQQTAVGDKEFLKSMIPHHAAAILMGKESSVTDPEIKELIKNIITSQQTEIEQMKAKLKELDK</sequence>
<evidence type="ECO:0000313" key="4">
    <source>
        <dbReference type="Proteomes" id="UP000198596"/>
    </source>
</evidence>
<dbReference type="InterPro" id="IPR012347">
    <property type="entry name" value="Ferritin-like"/>
</dbReference>
<evidence type="ECO:0000259" key="2">
    <source>
        <dbReference type="Pfam" id="PF03713"/>
    </source>
</evidence>
<gene>
    <name evidence="3" type="ORF">SAMN04488131_12410</name>
</gene>
<keyword evidence="4" id="KW-1185">Reference proteome</keyword>
<feature type="transmembrane region" description="Helical" evidence="1">
    <location>
        <begin position="53"/>
        <end position="71"/>
    </location>
</feature>
<evidence type="ECO:0000256" key="1">
    <source>
        <dbReference type="SAM" id="Phobius"/>
    </source>
</evidence>
<keyword evidence="1" id="KW-0812">Transmembrane</keyword>
<dbReference type="OrthoDB" id="517560at2"/>
<keyword evidence="1" id="KW-0472">Membrane</keyword>
<accession>A0A1I2IWA1</accession>
<reference evidence="4" key="1">
    <citation type="submission" date="2016-10" db="EMBL/GenBank/DDBJ databases">
        <authorList>
            <person name="Varghese N."/>
            <person name="Submissions S."/>
        </authorList>
    </citation>
    <scope>NUCLEOTIDE SEQUENCE [LARGE SCALE GENOMIC DNA]</scope>
    <source>
        <strain evidence="4">CGMCC 1.9227</strain>
    </source>
</reference>
<dbReference type="Pfam" id="PF03713">
    <property type="entry name" value="DUF305"/>
    <property type="match status" value="1"/>
</dbReference>
<dbReference type="AlphaFoldDB" id="A0A1I2IWA1"/>
<organism evidence="3 4">
    <name type="scientific">Flavobacterium xueshanense</name>
    <dbReference type="NCBI Taxonomy" id="935223"/>
    <lineage>
        <taxon>Bacteria</taxon>
        <taxon>Pseudomonadati</taxon>
        <taxon>Bacteroidota</taxon>
        <taxon>Flavobacteriia</taxon>
        <taxon>Flavobacteriales</taxon>
        <taxon>Flavobacteriaceae</taxon>
        <taxon>Flavobacterium</taxon>
    </lineage>
</organism>
<proteinExistence type="predicted"/>
<dbReference type="PANTHER" id="PTHR36933">
    <property type="entry name" value="SLL0788 PROTEIN"/>
    <property type="match status" value="1"/>
</dbReference>
<name>A0A1I2IWA1_9FLAO</name>
<dbReference type="STRING" id="935223.SAMN04488131_12410"/>
<feature type="transmembrane region" description="Helical" evidence="1">
    <location>
        <begin position="83"/>
        <end position="100"/>
    </location>
</feature>
<dbReference type="PANTHER" id="PTHR36933:SF1">
    <property type="entry name" value="SLL0788 PROTEIN"/>
    <property type="match status" value="1"/>
</dbReference>
<dbReference type="Gene3D" id="1.20.1260.10">
    <property type="match status" value="1"/>
</dbReference>
<evidence type="ECO:0000313" key="3">
    <source>
        <dbReference type="EMBL" id="SFF45277.1"/>
    </source>
</evidence>
<feature type="transmembrane region" description="Helical" evidence="1">
    <location>
        <begin position="21"/>
        <end position="41"/>
    </location>
</feature>
<dbReference type="Proteomes" id="UP000198596">
    <property type="component" value="Unassembled WGS sequence"/>
</dbReference>
<keyword evidence="1" id="KW-1133">Transmembrane helix</keyword>
<feature type="domain" description="DUF305" evidence="2">
    <location>
        <begin position="105"/>
        <end position="156"/>
    </location>
</feature>